<keyword evidence="1" id="KW-0732">Signal</keyword>
<dbReference type="PROSITE" id="PS00141">
    <property type="entry name" value="ASP_PROTEASE"/>
    <property type="match status" value="1"/>
</dbReference>
<dbReference type="NCBIfam" id="TIGR02281">
    <property type="entry name" value="clan_AA_DTGA"/>
    <property type="match status" value="1"/>
</dbReference>
<dbReference type="RefSeq" id="WP_163495587.1">
    <property type="nucleotide sequence ID" value="NZ_CP048711.1"/>
</dbReference>
<protein>
    <submittedName>
        <fullName evidence="2">TIGR02281 family clan AA aspartic protease</fullName>
        <ecNumber evidence="2">3.4.23.-</ecNumber>
    </submittedName>
</protein>
<dbReference type="GO" id="GO:0006508">
    <property type="term" value="P:proteolysis"/>
    <property type="evidence" value="ECO:0007669"/>
    <property type="project" value="UniProtKB-KW"/>
</dbReference>
<dbReference type="GO" id="GO:0004190">
    <property type="term" value="F:aspartic-type endopeptidase activity"/>
    <property type="evidence" value="ECO:0007669"/>
    <property type="project" value="InterPro"/>
</dbReference>
<dbReference type="CDD" id="cd05483">
    <property type="entry name" value="retropepsin_like_bacteria"/>
    <property type="match status" value="1"/>
</dbReference>
<dbReference type="SUPFAM" id="SSF50630">
    <property type="entry name" value="Acid proteases"/>
    <property type="match status" value="1"/>
</dbReference>
<dbReference type="InterPro" id="IPR001969">
    <property type="entry name" value="Aspartic_peptidase_AS"/>
</dbReference>
<gene>
    <name evidence="2" type="ORF">G3T16_12760</name>
</gene>
<name>A0A6C0U1Y1_9GAMM</name>
<keyword evidence="3" id="KW-1185">Reference proteome</keyword>
<keyword evidence="2" id="KW-0645">Protease</keyword>
<evidence type="ECO:0000313" key="3">
    <source>
        <dbReference type="Proteomes" id="UP000477680"/>
    </source>
</evidence>
<keyword evidence="2" id="KW-0378">Hydrolase</keyword>
<dbReference type="KEGG" id="kim:G3T16_12760"/>
<dbReference type="InterPro" id="IPR011969">
    <property type="entry name" value="Clan_AA_Asp_peptidase_C"/>
</dbReference>
<dbReference type="Gene3D" id="2.40.70.10">
    <property type="entry name" value="Acid Proteases"/>
    <property type="match status" value="1"/>
</dbReference>
<feature type="chain" id="PRO_5025648794" evidence="1">
    <location>
        <begin position="29"/>
        <end position="219"/>
    </location>
</feature>
<feature type="signal peptide" evidence="1">
    <location>
        <begin position="1"/>
        <end position="28"/>
    </location>
</feature>
<dbReference type="EC" id="3.4.23.-" evidence="2"/>
<evidence type="ECO:0000256" key="1">
    <source>
        <dbReference type="SAM" id="SignalP"/>
    </source>
</evidence>
<organism evidence="2 3">
    <name type="scientific">Kineobactrum salinum</name>
    <dbReference type="NCBI Taxonomy" id="2708301"/>
    <lineage>
        <taxon>Bacteria</taxon>
        <taxon>Pseudomonadati</taxon>
        <taxon>Pseudomonadota</taxon>
        <taxon>Gammaproteobacteria</taxon>
        <taxon>Cellvibrionales</taxon>
        <taxon>Halieaceae</taxon>
        <taxon>Kineobactrum</taxon>
    </lineage>
</organism>
<reference evidence="2 3" key="1">
    <citation type="submission" date="2020-02" db="EMBL/GenBank/DDBJ databases">
        <title>Genome sequencing for Kineobactrum sp. M2.</title>
        <authorList>
            <person name="Park S.-J."/>
        </authorList>
    </citation>
    <scope>NUCLEOTIDE SEQUENCE [LARGE SCALE GENOMIC DNA]</scope>
    <source>
        <strain evidence="2 3">M2</strain>
    </source>
</reference>
<dbReference type="Proteomes" id="UP000477680">
    <property type="component" value="Chromosome"/>
</dbReference>
<proteinExistence type="predicted"/>
<evidence type="ECO:0000313" key="2">
    <source>
        <dbReference type="EMBL" id="QIB66152.1"/>
    </source>
</evidence>
<dbReference type="Pfam" id="PF13975">
    <property type="entry name" value="gag-asp_proteas"/>
    <property type="match status" value="1"/>
</dbReference>
<dbReference type="EMBL" id="CP048711">
    <property type="protein sequence ID" value="QIB66152.1"/>
    <property type="molecule type" value="Genomic_DNA"/>
</dbReference>
<dbReference type="InterPro" id="IPR021109">
    <property type="entry name" value="Peptidase_aspartic_dom_sf"/>
</dbReference>
<accession>A0A6C0U1Y1</accession>
<dbReference type="InterPro" id="IPR034122">
    <property type="entry name" value="Retropepsin-like_bacterial"/>
</dbReference>
<sequence>MMPTTRALRAGRRTALLLALVLSAPIAAQSVTIEALLPNTVVLKVDGERKTLRVGDNFRGIVLISADSSAAVLEINGERQRLGLNRNVTTNYVAPERRQLDIPRNERMQYITSAEINGRSVRVIVDTGANVVAMNASQATALGIDYRAGVAGNMETASDVVAAWSVNLQSVAVGGIRIENVRASVTEGKFPATILLGMSYLQHVELREADGVLSLSRAW</sequence>
<dbReference type="AlphaFoldDB" id="A0A6C0U1Y1"/>